<sequence length="280" mass="31110">MLLAYAGMVSLLALLVFGLCTEVYSIYPGLPKTKAEAVNKLRADELFRTVPRLLSSLNTTGYIKEHSALIEEASGRPNYLTLTNVAGYVIINPRSGRPQTAGPAPLTIHGLWVNTRVGTPIKINTKNFILGASSVAGTLKNALPICWPSLKMHQTDKEFWVYEFNAHNEGMQLLDYFQTAYEAYAAVPKIIEEFQDLINLRRPLTQKELQDGLKNGGTRNFNVVWTCKEKKPLNPTLPTRLYVEEIKLCLDSRNKPASCPQSKAHSCFAPNGPPTTVYLA</sequence>
<keyword evidence="4" id="KW-1185">Reference proteome</keyword>
<organism evidence="4 5">
    <name type="scientific">Steinernema glaseri</name>
    <dbReference type="NCBI Taxonomy" id="37863"/>
    <lineage>
        <taxon>Eukaryota</taxon>
        <taxon>Metazoa</taxon>
        <taxon>Ecdysozoa</taxon>
        <taxon>Nematoda</taxon>
        <taxon>Chromadorea</taxon>
        <taxon>Rhabditida</taxon>
        <taxon>Tylenchina</taxon>
        <taxon>Panagrolaimomorpha</taxon>
        <taxon>Strongyloidoidea</taxon>
        <taxon>Steinernematidae</taxon>
        <taxon>Steinernema</taxon>
    </lineage>
</organism>
<accession>A0A1I7YU44</accession>
<dbReference type="InterPro" id="IPR001568">
    <property type="entry name" value="RNase_T2-like"/>
</dbReference>
<evidence type="ECO:0000256" key="3">
    <source>
        <dbReference type="SAM" id="SignalP"/>
    </source>
</evidence>
<keyword evidence="3" id="KW-0732">Signal</keyword>
<feature type="chain" id="PRO_5009312604" evidence="3">
    <location>
        <begin position="26"/>
        <end position="280"/>
    </location>
</feature>
<comment type="similarity">
    <text evidence="1 2">Belongs to the RNase T2 family.</text>
</comment>
<feature type="signal peptide" evidence="3">
    <location>
        <begin position="1"/>
        <end position="25"/>
    </location>
</feature>
<dbReference type="GO" id="GO:0033897">
    <property type="term" value="F:ribonuclease T2 activity"/>
    <property type="evidence" value="ECO:0007669"/>
    <property type="project" value="InterPro"/>
</dbReference>
<name>A0A1I7YU44_9BILA</name>
<evidence type="ECO:0000256" key="1">
    <source>
        <dbReference type="ARBA" id="ARBA00007469"/>
    </source>
</evidence>
<dbReference type="GO" id="GO:0003723">
    <property type="term" value="F:RNA binding"/>
    <property type="evidence" value="ECO:0007669"/>
    <property type="project" value="InterPro"/>
</dbReference>
<protein>
    <submittedName>
        <fullName evidence="5">Conserved secreted protein</fullName>
    </submittedName>
</protein>
<dbReference type="InterPro" id="IPR036430">
    <property type="entry name" value="RNase_T2-like_sf"/>
</dbReference>
<dbReference type="SUPFAM" id="SSF55895">
    <property type="entry name" value="Ribonuclease Rh-like"/>
    <property type="match status" value="1"/>
</dbReference>
<evidence type="ECO:0000313" key="5">
    <source>
        <dbReference type="WBParaSite" id="L893_g19855.t1"/>
    </source>
</evidence>
<dbReference type="Gene3D" id="3.90.730.10">
    <property type="entry name" value="Ribonuclease T2-like"/>
    <property type="match status" value="1"/>
</dbReference>
<dbReference type="AlphaFoldDB" id="A0A1I7YU44"/>
<dbReference type="WBParaSite" id="L893_g19855.t1">
    <property type="protein sequence ID" value="L893_g19855.t1"/>
    <property type="gene ID" value="L893_g19855"/>
</dbReference>
<dbReference type="Pfam" id="PF00445">
    <property type="entry name" value="Ribonuclease_T2"/>
    <property type="match status" value="1"/>
</dbReference>
<evidence type="ECO:0000256" key="2">
    <source>
        <dbReference type="RuleBase" id="RU004328"/>
    </source>
</evidence>
<proteinExistence type="inferred from homology"/>
<dbReference type="PANTHER" id="PTHR11240">
    <property type="entry name" value="RIBONUCLEASE T2"/>
    <property type="match status" value="1"/>
</dbReference>
<dbReference type="PANTHER" id="PTHR11240:SF22">
    <property type="entry name" value="RIBONUCLEASE T2"/>
    <property type="match status" value="1"/>
</dbReference>
<dbReference type="Proteomes" id="UP000095287">
    <property type="component" value="Unplaced"/>
</dbReference>
<evidence type="ECO:0000313" key="4">
    <source>
        <dbReference type="Proteomes" id="UP000095287"/>
    </source>
</evidence>
<reference evidence="5" key="1">
    <citation type="submission" date="2016-11" db="UniProtKB">
        <authorList>
            <consortium name="WormBaseParasite"/>
        </authorList>
    </citation>
    <scope>IDENTIFICATION</scope>
</reference>